<dbReference type="OrthoDB" id="2665815at2"/>
<reference evidence="2" key="1">
    <citation type="submission" date="2016-10" db="EMBL/GenBank/DDBJ databases">
        <authorList>
            <person name="See-Too W.S."/>
        </authorList>
    </citation>
    <scope>NUCLEOTIDE SEQUENCE</scope>
    <source>
        <strain evidence="2">L10.15</strain>
    </source>
</reference>
<dbReference type="EMBL" id="CP016540">
    <property type="protein sequence ID" value="ANU28467.1"/>
    <property type="molecule type" value="Genomic_DNA"/>
</dbReference>
<dbReference type="Proteomes" id="UP000053354">
    <property type="component" value="Chromosome"/>
</dbReference>
<sequence length="89" mass="9412">MAAVLIFAAILAPIITALVEMIKKAVNVPLNFIPVIALLVGLLIGFSAAPFTDLDYVNRLWAGGLAGLASVGLFEVVKQREGQSKEGEF</sequence>
<keyword evidence="1" id="KW-0812">Transmembrane</keyword>
<dbReference type="InterPro" id="IPR009708">
    <property type="entry name" value="Phage_A118_holin/antiholin"/>
</dbReference>
<dbReference type="KEGG" id="pll:I858_015870"/>
<protein>
    <submittedName>
        <fullName evidence="2">Holin</fullName>
    </submittedName>
</protein>
<organism evidence="2 3">
    <name type="scientific">Planococcus versutus</name>
    <dbReference type="NCBI Taxonomy" id="1302659"/>
    <lineage>
        <taxon>Bacteria</taxon>
        <taxon>Bacillati</taxon>
        <taxon>Bacillota</taxon>
        <taxon>Bacilli</taxon>
        <taxon>Bacillales</taxon>
        <taxon>Caryophanaceae</taxon>
        <taxon>Planococcus</taxon>
    </lineage>
</organism>
<keyword evidence="1" id="KW-0472">Membrane</keyword>
<evidence type="ECO:0000313" key="2">
    <source>
        <dbReference type="EMBL" id="ANU28467.1"/>
    </source>
</evidence>
<proteinExistence type="predicted"/>
<name>A0A1B1S5K4_9BACL</name>
<accession>A0A1B1S5K4</accession>
<evidence type="ECO:0000256" key="1">
    <source>
        <dbReference type="SAM" id="Phobius"/>
    </source>
</evidence>
<gene>
    <name evidence="2" type="ORF">I858_015870</name>
</gene>
<keyword evidence="3" id="KW-1185">Reference proteome</keyword>
<dbReference type="AlphaFoldDB" id="A0A1B1S5K4"/>
<dbReference type="RefSeq" id="WP_065524813.1">
    <property type="nucleotide sequence ID" value="NZ_CP016540.2"/>
</dbReference>
<feature type="transmembrane region" description="Helical" evidence="1">
    <location>
        <begin position="32"/>
        <end position="51"/>
    </location>
</feature>
<dbReference type="STRING" id="1302659.I858_015870"/>
<evidence type="ECO:0000313" key="3">
    <source>
        <dbReference type="Proteomes" id="UP000053354"/>
    </source>
</evidence>
<dbReference type="Pfam" id="PF06946">
    <property type="entry name" value="Phage_holin_5_1"/>
    <property type="match status" value="1"/>
</dbReference>
<keyword evidence="1" id="KW-1133">Transmembrane helix</keyword>